<dbReference type="Gene3D" id="3.30.160.60">
    <property type="entry name" value="Classic Zinc Finger"/>
    <property type="match status" value="1"/>
</dbReference>
<dbReference type="EMBL" id="MN739837">
    <property type="protein sequence ID" value="QHT74092.1"/>
    <property type="molecule type" value="Genomic_DNA"/>
</dbReference>
<evidence type="ECO:0000313" key="2">
    <source>
        <dbReference type="EMBL" id="QHT74092.1"/>
    </source>
</evidence>
<dbReference type="InterPro" id="IPR013087">
    <property type="entry name" value="Znf_C2H2_type"/>
</dbReference>
<accession>A0A6C0H0P3</accession>
<dbReference type="SMART" id="SM00355">
    <property type="entry name" value="ZnF_C2H2"/>
    <property type="match status" value="2"/>
</dbReference>
<organism evidence="2">
    <name type="scientific">viral metagenome</name>
    <dbReference type="NCBI Taxonomy" id="1070528"/>
    <lineage>
        <taxon>unclassified sequences</taxon>
        <taxon>metagenomes</taxon>
        <taxon>organismal metagenomes</taxon>
    </lineage>
</organism>
<dbReference type="PROSITE" id="PS50157">
    <property type="entry name" value="ZINC_FINGER_C2H2_2"/>
    <property type="match status" value="1"/>
</dbReference>
<evidence type="ECO:0000259" key="1">
    <source>
        <dbReference type="PROSITE" id="PS50157"/>
    </source>
</evidence>
<proteinExistence type="predicted"/>
<name>A0A6C0H0P3_9ZZZZ</name>
<dbReference type="AlphaFoldDB" id="A0A6C0H0P3"/>
<protein>
    <recommendedName>
        <fullName evidence="1">C2H2-type domain-containing protein</fullName>
    </recommendedName>
</protein>
<feature type="domain" description="C2H2-type" evidence="1">
    <location>
        <begin position="34"/>
        <end position="54"/>
    </location>
</feature>
<dbReference type="Pfam" id="PF00096">
    <property type="entry name" value="zf-C2H2"/>
    <property type="match status" value="2"/>
</dbReference>
<sequence>MEYKCNFCNYIYSTKFSLERHLNNKRKCTEKTEFKCNKCNKCFKQKKNLLSHQKEDVCLKLFKSNTPNIQSSNDELEKNISELIDSELSNKLFLFKKLGVKMTDNEINELLNSKTSKNLKITCFINDINSKNIISNNISNSNNTTNNIQINNFGKENIDYIKPSYIIDLVKNNKGKASFLKLSNEIYLNKTNPQNNTIKIDNINNKFCKVIEDNKWITTTKDKALQNIFIKVADILMKFMDDLSDSIPEKQMDIINDYLNKDFEDIYIKETVKEFILNIYNFTINEI</sequence>
<reference evidence="2" key="1">
    <citation type="journal article" date="2020" name="Nature">
        <title>Giant virus diversity and host interactions through global metagenomics.</title>
        <authorList>
            <person name="Schulz F."/>
            <person name="Roux S."/>
            <person name="Paez-Espino D."/>
            <person name="Jungbluth S."/>
            <person name="Walsh D.A."/>
            <person name="Denef V.J."/>
            <person name="McMahon K.D."/>
            <person name="Konstantinidis K.T."/>
            <person name="Eloe-Fadrosh E.A."/>
            <person name="Kyrpides N.C."/>
            <person name="Woyke T."/>
        </authorList>
    </citation>
    <scope>NUCLEOTIDE SEQUENCE</scope>
    <source>
        <strain evidence="2">GVMAG-M-3300023179-4</strain>
    </source>
</reference>
<dbReference type="InterPro" id="IPR036236">
    <property type="entry name" value="Znf_C2H2_sf"/>
</dbReference>
<dbReference type="SUPFAM" id="SSF57667">
    <property type="entry name" value="beta-beta-alpha zinc fingers"/>
    <property type="match status" value="1"/>
</dbReference>